<organism evidence="1 2">
    <name type="scientific">Lactuca saligna</name>
    <name type="common">Willowleaf lettuce</name>
    <dbReference type="NCBI Taxonomy" id="75948"/>
    <lineage>
        <taxon>Eukaryota</taxon>
        <taxon>Viridiplantae</taxon>
        <taxon>Streptophyta</taxon>
        <taxon>Embryophyta</taxon>
        <taxon>Tracheophyta</taxon>
        <taxon>Spermatophyta</taxon>
        <taxon>Magnoliopsida</taxon>
        <taxon>eudicotyledons</taxon>
        <taxon>Gunneridae</taxon>
        <taxon>Pentapetalae</taxon>
        <taxon>asterids</taxon>
        <taxon>campanulids</taxon>
        <taxon>Asterales</taxon>
        <taxon>Asteraceae</taxon>
        <taxon>Cichorioideae</taxon>
        <taxon>Cichorieae</taxon>
        <taxon>Lactucinae</taxon>
        <taxon>Lactuca</taxon>
    </lineage>
</organism>
<name>A0AA35UZU0_LACSI</name>
<sequence length="210" mass="25233">MRNSDENRHAYQPQIIVTDLEKRRFRVKYENHSGIKMWGFHSDLNMWVVKRNHGKLKYYKDTHDFSSWTKVHLTKLSATPFHNPSKDPNASNFKLFLERQVKEKFSEMKTADLLIRRDKEVLDPRTNERMNIMMWHATKHLKEIPIPQHFHEGYLDHMEFWAFDEVTATTAIKFTDSDIVLHLVDAKDLLQFRERDIHTLNQHQIIYKGC</sequence>
<dbReference type="Proteomes" id="UP001177003">
    <property type="component" value="Chromosome 0"/>
</dbReference>
<protein>
    <submittedName>
        <fullName evidence="1">Uncharacterized protein</fullName>
    </submittedName>
</protein>
<accession>A0AA35UZU0</accession>
<dbReference type="EMBL" id="OX465086">
    <property type="protein sequence ID" value="CAI9259283.1"/>
    <property type="molecule type" value="Genomic_DNA"/>
</dbReference>
<reference evidence="1" key="1">
    <citation type="submission" date="2023-04" db="EMBL/GenBank/DDBJ databases">
        <authorList>
            <person name="Vijverberg K."/>
            <person name="Xiong W."/>
            <person name="Schranz E."/>
        </authorList>
    </citation>
    <scope>NUCLEOTIDE SEQUENCE</scope>
</reference>
<proteinExistence type="predicted"/>
<evidence type="ECO:0000313" key="1">
    <source>
        <dbReference type="EMBL" id="CAI9259283.1"/>
    </source>
</evidence>
<evidence type="ECO:0000313" key="2">
    <source>
        <dbReference type="Proteomes" id="UP001177003"/>
    </source>
</evidence>
<keyword evidence="2" id="KW-1185">Reference proteome</keyword>
<dbReference type="AlphaFoldDB" id="A0AA35UZU0"/>
<gene>
    <name evidence="1" type="ORF">LSALG_LOCUS186</name>
</gene>